<feature type="compositionally biased region" description="Basic and acidic residues" evidence="1">
    <location>
        <begin position="25"/>
        <end position="43"/>
    </location>
</feature>
<dbReference type="EMBL" id="KQ982907">
    <property type="protein sequence ID" value="KYQ49428.1"/>
    <property type="molecule type" value="Genomic_DNA"/>
</dbReference>
<dbReference type="Proteomes" id="UP000075809">
    <property type="component" value="Unassembled WGS sequence"/>
</dbReference>
<protein>
    <submittedName>
        <fullName evidence="3">Uncharacterized protein</fullName>
    </submittedName>
</protein>
<accession>A0A151WNN9</accession>
<dbReference type="AlphaFoldDB" id="A0A151WNN9"/>
<reference evidence="3 4" key="1">
    <citation type="submission" date="2015-09" db="EMBL/GenBank/DDBJ databases">
        <title>Trachymyrmex zeteki WGS genome.</title>
        <authorList>
            <person name="Nygaard S."/>
            <person name="Hu H."/>
            <person name="Boomsma J."/>
            <person name="Zhang G."/>
        </authorList>
    </citation>
    <scope>NUCLEOTIDE SEQUENCE [LARGE SCALE GENOMIC DNA]</scope>
    <source>
        <strain evidence="3">Tzet28-1</strain>
        <tissue evidence="3">Whole body</tissue>
    </source>
</reference>
<keyword evidence="2" id="KW-0732">Signal</keyword>
<keyword evidence="4" id="KW-1185">Reference proteome</keyword>
<feature type="region of interest" description="Disordered" evidence="1">
    <location>
        <begin position="25"/>
        <end position="46"/>
    </location>
</feature>
<evidence type="ECO:0000313" key="3">
    <source>
        <dbReference type="EMBL" id="KYQ49428.1"/>
    </source>
</evidence>
<evidence type="ECO:0000256" key="1">
    <source>
        <dbReference type="SAM" id="MobiDB-lite"/>
    </source>
</evidence>
<name>A0A151WNN9_9HYME</name>
<feature type="signal peptide" evidence="2">
    <location>
        <begin position="1"/>
        <end position="18"/>
    </location>
</feature>
<evidence type="ECO:0000313" key="4">
    <source>
        <dbReference type="Proteomes" id="UP000075809"/>
    </source>
</evidence>
<gene>
    <name evidence="3" type="ORF">ALC60_11534</name>
</gene>
<feature type="chain" id="PRO_5007591333" evidence="2">
    <location>
        <begin position="19"/>
        <end position="84"/>
    </location>
</feature>
<sequence length="84" mass="9143">MKAFHVLLLLALIGIVFAKTTLNQRNEKSSKSYDGKESSETKSLESSTLVSTLIGKIMAILEGLMPGLNQILPLISKRLCNPVV</sequence>
<evidence type="ECO:0000256" key="2">
    <source>
        <dbReference type="SAM" id="SignalP"/>
    </source>
</evidence>
<proteinExistence type="predicted"/>
<organism evidence="3 4">
    <name type="scientific">Mycetomoellerius zeteki</name>
    <dbReference type="NCBI Taxonomy" id="64791"/>
    <lineage>
        <taxon>Eukaryota</taxon>
        <taxon>Metazoa</taxon>
        <taxon>Ecdysozoa</taxon>
        <taxon>Arthropoda</taxon>
        <taxon>Hexapoda</taxon>
        <taxon>Insecta</taxon>
        <taxon>Pterygota</taxon>
        <taxon>Neoptera</taxon>
        <taxon>Endopterygota</taxon>
        <taxon>Hymenoptera</taxon>
        <taxon>Apocrita</taxon>
        <taxon>Aculeata</taxon>
        <taxon>Formicoidea</taxon>
        <taxon>Formicidae</taxon>
        <taxon>Myrmicinae</taxon>
        <taxon>Mycetomoellerius</taxon>
    </lineage>
</organism>